<feature type="transmembrane region" description="Helical" evidence="1">
    <location>
        <begin position="107"/>
        <end position="128"/>
    </location>
</feature>
<dbReference type="AlphaFoldDB" id="W0FQ31"/>
<evidence type="ECO:0000313" key="2">
    <source>
        <dbReference type="EMBL" id="AHF25115.1"/>
    </source>
</evidence>
<feature type="transmembrane region" description="Helical" evidence="1">
    <location>
        <begin position="148"/>
        <end position="166"/>
    </location>
</feature>
<accession>W0FQ31</accession>
<dbReference type="EMBL" id="KC246819">
    <property type="protein sequence ID" value="AHF25115.1"/>
    <property type="molecule type" value="Genomic_DNA"/>
</dbReference>
<feature type="transmembrane region" description="Helical" evidence="1">
    <location>
        <begin position="75"/>
        <end position="95"/>
    </location>
</feature>
<name>W0FQ31_9BACT</name>
<sequence length="247" mass="27563">MPDNENNLHIKHMPSYTQAAGRQVLKSSIGKGVVRGGGRVGARLGARSARVLVNVMRTSSRVYSMTVIRSLMRALMANVITAIITLFLFTLYDVVIWLRKERTASQVLVNLLSNIWVITWGTIAFFLWELSAKSLLGDTGLLAEIGGFVTGFIVSMLVCIVTGNLFDKVSSRFYTSDSDRMLTILGEEYERVKFENDMNGEQSHRLLKEIEKAITPKTVKQMIKSGNPEKYATDLIEPIIMVAVREG</sequence>
<keyword evidence="1" id="KW-0812">Transmembrane</keyword>
<evidence type="ECO:0000256" key="1">
    <source>
        <dbReference type="SAM" id="Phobius"/>
    </source>
</evidence>
<reference evidence="2" key="1">
    <citation type="journal article" date="2013" name="PLoS ONE">
        <title>Metagenomic insights into the carbohydrate-active enzymes carried by the microorganisms adhering to solid digesta in the rumen of cows.</title>
        <authorList>
            <person name="Wang L."/>
            <person name="Hatem A."/>
            <person name="Catalyurek U.V."/>
            <person name="Morrison M."/>
            <person name="Yu Z."/>
        </authorList>
    </citation>
    <scope>NUCLEOTIDE SEQUENCE</scope>
</reference>
<proteinExistence type="predicted"/>
<protein>
    <submittedName>
        <fullName evidence="2">Uncharacterized protein</fullName>
    </submittedName>
</protein>
<keyword evidence="1" id="KW-0472">Membrane</keyword>
<organism evidence="2">
    <name type="scientific">uncultured bacterium Contig1552</name>
    <dbReference type="NCBI Taxonomy" id="1393454"/>
    <lineage>
        <taxon>Bacteria</taxon>
        <taxon>environmental samples</taxon>
    </lineage>
</organism>
<keyword evidence="1" id="KW-1133">Transmembrane helix</keyword>